<keyword evidence="2 4" id="KW-0378">Hydrolase</keyword>
<sequence length="194" mass="20949">MVPQAYKDLYKDKPIALRPNVKASAADNGMAVKLELLDALLHYYAAITALDDQLGRLTARLDALGLRDNTLLIFTSDHGDTLGSQGYMKKQQPWEESISIPLLLRWPARAAAAQTREQLVGTVDMAPTLLAAAGEGYLALAARCRVARPRQRPDHGHAAGGRIAAAAHSGMAGRAHRAIYVCPQGGRHRLVAVR</sequence>
<dbReference type="PANTHER" id="PTHR45953:SF1">
    <property type="entry name" value="IDURONATE 2-SULFATASE"/>
    <property type="match status" value="1"/>
</dbReference>
<dbReference type="GO" id="GO:0008484">
    <property type="term" value="F:sulfuric ester hydrolase activity"/>
    <property type="evidence" value="ECO:0007669"/>
    <property type="project" value="TreeGrafter"/>
</dbReference>
<evidence type="ECO:0000256" key="2">
    <source>
        <dbReference type="ARBA" id="ARBA00022801"/>
    </source>
</evidence>
<dbReference type="Proteomes" id="UP000621560">
    <property type="component" value="Unassembled WGS sequence"/>
</dbReference>
<evidence type="ECO:0000259" key="3">
    <source>
        <dbReference type="Pfam" id="PF00884"/>
    </source>
</evidence>
<dbReference type="EMBL" id="JACXIZ010000023">
    <property type="protein sequence ID" value="MBD2846391.1"/>
    <property type="molecule type" value="Genomic_DNA"/>
</dbReference>
<reference evidence="4" key="1">
    <citation type="submission" date="2020-09" db="EMBL/GenBank/DDBJ databases">
        <title>A novel bacterium of genus Paenibacillus, isolated from South China Sea.</title>
        <authorList>
            <person name="Huang H."/>
            <person name="Mo K."/>
            <person name="Hu Y."/>
        </authorList>
    </citation>
    <scope>NUCLEOTIDE SEQUENCE</scope>
    <source>
        <strain evidence="4">IB182496</strain>
    </source>
</reference>
<gene>
    <name evidence="4" type="ORF">IDH44_14400</name>
</gene>
<dbReference type="AlphaFoldDB" id="A0A927GSK8"/>
<dbReference type="GO" id="GO:0046872">
    <property type="term" value="F:metal ion binding"/>
    <property type="evidence" value="ECO:0007669"/>
    <property type="project" value="UniProtKB-KW"/>
</dbReference>
<evidence type="ECO:0000313" key="5">
    <source>
        <dbReference type="Proteomes" id="UP000621560"/>
    </source>
</evidence>
<dbReference type="GO" id="GO:0005737">
    <property type="term" value="C:cytoplasm"/>
    <property type="evidence" value="ECO:0007669"/>
    <property type="project" value="TreeGrafter"/>
</dbReference>
<protein>
    <submittedName>
        <fullName evidence="4">Sulfatase-like hydrolase/transferase</fullName>
    </submittedName>
</protein>
<name>A0A927GSK8_9BACL</name>
<evidence type="ECO:0000313" key="4">
    <source>
        <dbReference type="EMBL" id="MBD2846391.1"/>
    </source>
</evidence>
<dbReference type="Gene3D" id="3.40.720.10">
    <property type="entry name" value="Alkaline Phosphatase, subunit A"/>
    <property type="match status" value="1"/>
</dbReference>
<dbReference type="RefSeq" id="WP_190918781.1">
    <property type="nucleotide sequence ID" value="NZ_JACXIZ010000023.1"/>
</dbReference>
<keyword evidence="5" id="KW-1185">Reference proteome</keyword>
<organism evidence="4 5">
    <name type="scientific">Paenibacillus sabuli</name>
    <dbReference type="NCBI Taxonomy" id="2772509"/>
    <lineage>
        <taxon>Bacteria</taxon>
        <taxon>Bacillati</taxon>
        <taxon>Bacillota</taxon>
        <taxon>Bacilli</taxon>
        <taxon>Bacillales</taxon>
        <taxon>Paenibacillaceae</taxon>
        <taxon>Paenibacillus</taxon>
    </lineage>
</organism>
<accession>A0A927GSK8</accession>
<dbReference type="InterPro" id="IPR017850">
    <property type="entry name" value="Alkaline_phosphatase_core_sf"/>
</dbReference>
<dbReference type="InterPro" id="IPR000917">
    <property type="entry name" value="Sulfatase_N"/>
</dbReference>
<proteinExistence type="predicted"/>
<keyword evidence="1" id="KW-0479">Metal-binding</keyword>
<evidence type="ECO:0000256" key="1">
    <source>
        <dbReference type="ARBA" id="ARBA00022723"/>
    </source>
</evidence>
<dbReference type="Pfam" id="PF00884">
    <property type="entry name" value="Sulfatase"/>
    <property type="match status" value="1"/>
</dbReference>
<dbReference type="SUPFAM" id="SSF53649">
    <property type="entry name" value="Alkaline phosphatase-like"/>
    <property type="match status" value="1"/>
</dbReference>
<feature type="domain" description="Sulfatase N-terminal" evidence="3">
    <location>
        <begin position="28"/>
        <end position="134"/>
    </location>
</feature>
<dbReference type="PANTHER" id="PTHR45953">
    <property type="entry name" value="IDURONATE 2-SULFATASE"/>
    <property type="match status" value="1"/>
</dbReference>
<comment type="caution">
    <text evidence="4">The sequence shown here is derived from an EMBL/GenBank/DDBJ whole genome shotgun (WGS) entry which is preliminary data.</text>
</comment>